<comment type="caution">
    <text evidence="4">The sequence shown here is derived from an EMBL/GenBank/DDBJ whole genome shotgun (WGS) entry which is preliminary data.</text>
</comment>
<reference evidence="5" key="1">
    <citation type="journal article" date="2019" name="Int. J. Syst. Evol. Microbiol.">
        <title>The Global Catalogue of Microorganisms (GCM) 10K type strain sequencing project: providing services to taxonomists for standard genome sequencing and annotation.</title>
        <authorList>
            <consortium name="The Broad Institute Genomics Platform"/>
            <consortium name="The Broad Institute Genome Sequencing Center for Infectious Disease"/>
            <person name="Wu L."/>
            <person name="Ma J."/>
        </authorList>
    </citation>
    <scope>NUCLEOTIDE SEQUENCE [LARGE SCALE GENOMIC DNA]</scope>
    <source>
        <strain evidence="5">KCTC 52924</strain>
    </source>
</reference>
<dbReference type="InterPro" id="IPR006015">
    <property type="entry name" value="Universal_stress_UspA"/>
</dbReference>
<keyword evidence="2" id="KW-0963">Cytoplasm</keyword>
<comment type="subcellular location">
    <subcellularLocation>
        <location evidence="2">Cytoplasm</location>
    </subcellularLocation>
</comment>
<accession>A0ABW5VE10</accession>
<dbReference type="InterPro" id="IPR006016">
    <property type="entry name" value="UspA"/>
</dbReference>
<dbReference type="RefSeq" id="WP_251808827.1">
    <property type="nucleotide sequence ID" value="NZ_CP166679.1"/>
</dbReference>
<proteinExistence type="inferred from homology"/>
<gene>
    <name evidence="4" type="ORF">ACFS1K_05455</name>
</gene>
<protein>
    <recommendedName>
        <fullName evidence="2">Universal stress protein</fullName>
    </recommendedName>
</protein>
<dbReference type="SUPFAM" id="SSF52402">
    <property type="entry name" value="Adenine nucleotide alpha hydrolases-like"/>
    <property type="match status" value="1"/>
</dbReference>
<feature type="domain" description="UspA" evidence="3">
    <location>
        <begin position="1"/>
        <end position="143"/>
    </location>
</feature>
<organism evidence="4 5">
    <name type="scientific">Arenibacter antarcticus</name>
    <dbReference type="NCBI Taxonomy" id="2040469"/>
    <lineage>
        <taxon>Bacteria</taxon>
        <taxon>Pseudomonadati</taxon>
        <taxon>Bacteroidota</taxon>
        <taxon>Flavobacteriia</taxon>
        <taxon>Flavobacteriales</taxon>
        <taxon>Flavobacteriaceae</taxon>
        <taxon>Arenibacter</taxon>
    </lineage>
</organism>
<keyword evidence="5" id="KW-1185">Reference proteome</keyword>
<comment type="similarity">
    <text evidence="1 2">Belongs to the universal stress protein A family.</text>
</comment>
<dbReference type="Gene3D" id="3.40.50.620">
    <property type="entry name" value="HUPs"/>
    <property type="match status" value="1"/>
</dbReference>
<evidence type="ECO:0000313" key="5">
    <source>
        <dbReference type="Proteomes" id="UP001597532"/>
    </source>
</evidence>
<evidence type="ECO:0000259" key="3">
    <source>
        <dbReference type="Pfam" id="PF00582"/>
    </source>
</evidence>
<dbReference type="EMBL" id="JBHUOK010000008">
    <property type="protein sequence ID" value="MFD2789202.1"/>
    <property type="molecule type" value="Genomic_DNA"/>
</dbReference>
<evidence type="ECO:0000256" key="2">
    <source>
        <dbReference type="PIRNR" id="PIRNR006276"/>
    </source>
</evidence>
<evidence type="ECO:0000256" key="1">
    <source>
        <dbReference type="ARBA" id="ARBA00008791"/>
    </source>
</evidence>
<sequence length="146" mass="16349">MKNILVAVDKPINANLLITQAVKLAKFTDAKIWIIQVAAANPTDLLSREAGPQFIYDKRTEDNKNAAVIIKQLAKDIEEKHNISAEGFLIEGSVIKSIKKIVEEHDIDLVVAGHKKKNLIYELFTDNKKKDLIDELKIPLLAIPLD</sequence>
<dbReference type="PIRSF" id="PIRSF006276">
    <property type="entry name" value="UspA"/>
    <property type="match status" value="1"/>
</dbReference>
<dbReference type="InterPro" id="IPR014729">
    <property type="entry name" value="Rossmann-like_a/b/a_fold"/>
</dbReference>
<name>A0ABW5VE10_9FLAO</name>
<evidence type="ECO:0000313" key="4">
    <source>
        <dbReference type="EMBL" id="MFD2789202.1"/>
    </source>
</evidence>
<dbReference type="Pfam" id="PF00582">
    <property type="entry name" value="Usp"/>
    <property type="match status" value="1"/>
</dbReference>
<dbReference type="CDD" id="cd00293">
    <property type="entry name" value="USP-like"/>
    <property type="match status" value="1"/>
</dbReference>
<dbReference type="Proteomes" id="UP001597532">
    <property type="component" value="Unassembled WGS sequence"/>
</dbReference>